<feature type="domain" description="RNA-binding S4" evidence="5">
    <location>
        <begin position="6"/>
        <end position="63"/>
    </location>
</feature>
<dbReference type="GO" id="GO:0016853">
    <property type="term" value="F:isomerase activity"/>
    <property type="evidence" value="ECO:0007669"/>
    <property type="project" value="UniProtKB-KW"/>
</dbReference>
<dbReference type="InterPro" id="IPR036986">
    <property type="entry name" value="S4_RNA-bd_sf"/>
</dbReference>
<dbReference type="PANTHER" id="PTHR47683:SF2">
    <property type="entry name" value="RNA-BINDING S4 DOMAIN-CONTAINING PROTEIN"/>
    <property type="match status" value="1"/>
</dbReference>
<keyword evidence="2 4" id="KW-0413">Isomerase</keyword>
<dbReference type="InterPro" id="IPR002942">
    <property type="entry name" value="S4_RNA-bd"/>
</dbReference>
<keyword evidence="3" id="KW-0694">RNA-binding</keyword>
<evidence type="ECO:0000313" key="7">
    <source>
        <dbReference type="Proteomes" id="UP001596620"/>
    </source>
</evidence>
<dbReference type="InterPro" id="IPR006145">
    <property type="entry name" value="PsdUridine_synth_RsuA/RluA"/>
</dbReference>
<dbReference type="Gene3D" id="3.30.70.580">
    <property type="entry name" value="Pseudouridine synthase I, catalytic domain, N-terminal subdomain"/>
    <property type="match status" value="1"/>
</dbReference>
<dbReference type="InterPro" id="IPR020094">
    <property type="entry name" value="TruA/RsuA/RluB/E/F_N"/>
</dbReference>
<dbReference type="InterPro" id="IPR000748">
    <property type="entry name" value="PsdUridine_synth_RsuA/RluB/E/F"/>
</dbReference>
<dbReference type="SMART" id="SM00363">
    <property type="entry name" value="S4"/>
    <property type="match status" value="1"/>
</dbReference>
<dbReference type="PROSITE" id="PS01149">
    <property type="entry name" value="PSI_RSU"/>
    <property type="match status" value="1"/>
</dbReference>
<evidence type="ECO:0000313" key="6">
    <source>
        <dbReference type="EMBL" id="MFC7748186.1"/>
    </source>
</evidence>
<evidence type="ECO:0000256" key="3">
    <source>
        <dbReference type="PROSITE-ProRule" id="PRU00182"/>
    </source>
</evidence>
<evidence type="ECO:0000259" key="5">
    <source>
        <dbReference type="SMART" id="SM00363"/>
    </source>
</evidence>
<dbReference type="Gene3D" id="3.30.70.1560">
    <property type="entry name" value="Alpha-L RNA-binding motif"/>
    <property type="match status" value="1"/>
</dbReference>
<keyword evidence="7" id="KW-1185">Reference proteome</keyword>
<evidence type="ECO:0000256" key="1">
    <source>
        <dbReference type="ARBA" id="ARBA00008348"/>
    </source>
</evidence>
<dbReference type="SUPFAM" id="SSF55120">
    <property type="entry name" value="Pseudouridine synthase"/>
    <property type="match status" value="1"/>
</dbReference>
<accession>A0ABW2UWC3</accession>
<comment type="caution">
    <text evidence="6">The sequence shown here is derived from an EMBL/GenBank/DDBJ whole genome shotgun (WGS) entry which is preliminary data.</text>
</comment>
<dbReference type="EC" id="5.4.99.-" evidence="4"/>
<protein>
    <recommendedName>
        <fullName evidence="4">Pseudouridine synthase</fullName>
        <ecNumber evidence="4">5.4.99.-</ecNumber>
    </recommendedName>
</protein>
<dbReference type="RefSeq" id="WP_382361277.1">
    <property type="nucleotide sequence ID" value="NZ_JBHTGR010000057.1"/>
</dbReference>
<dbReference type="SUPFAM" id="SSF55174">
    <property type="entry name" value="Alpha-L RNA-binding motif"/>
    <property type="match status" value="1"/>
</dbReference>
<organism evidence="6 7">
    <name type="scientific">Lentibacillus kimchii</name>
    <dbReference type="NCBI Taxonomy" id="1542911"/>
    <lineage>
        <taxon>Bacteria</taxon>
        <taxon>Bacillati</taxon>
        <taxon>Bacillota</taxon>
        <taxon>Bacilli</taxon>
        <taxon>Bacillales</taxon>
        <taxon>Bacillaceae</taxon>
        <taxon>Lentibacillus</taxon>
    </lineage>
</organism>
<dbReference type="CDD" id="cd02870">
    <property type="entry name" value="PseudoU_synth_RsuA_like"/>
    <property type="match status" value="1"/>
</dbReference>
<dbReference type="Proteomes" id="UP001596620">
    <property type="component" value="Unassembled WGS sequence"/>
</dbReference>
<sequence>MTNSWERLQKVIAQSGVTSRRKAEKLITDGKVRVNHKRVTELGTKVHSKDDIEVNGIQLEKEEPVYYMLYKPKGVISSLRDDKGRKVVTDYLGNVPERIYPIGRLDYDTSGILLLTNDGKFANLLMHPSYGIDKVYVAKIDGIPDKRELNKLRKGVDSGGDRLKVVRYEILKTDRRKNTMIIQLTLHEGKNRHIRRMMEALGYAVSKLKREKYGLLTLEHMKPGDCRSLTPHEIKKMRLLANDENVK</sequence>
<dbReference type="Gene3D" id="3.10.290.10">
    <property type="entry name" value="RNA-binding S4 domain"/>
    <property type="match status" value="1"/>
</dbReference>
<dbReference type="Pfam" id="PF01479">
    <property type="entry name" value="S4"/>
    <property type="match status" value="1"/>
</dbReference>
<gene>
    <name evidence="6" type="ORF">ACFQU8_13425</name>
</gene>
<comment type="similarity">
    <text evidence="1 4">Belongs to the pseudouridine synthase RsuA family.</text>
</comment>
<dbReference type="CDD" id="cd00165">
    <property type="entry name" value="S4"/>
    <property type="match status" value="1"/>
</dbReference>
<dbReference type="NCBIfam" id="TIGR00093">
    <property type="entry name" value="pseudouridine synthase"/>
    <property type="match status" value="1"/>
</dbReference>
<evidence type="ECO:0000256" key="4">
    <source>
        <dbReference type="RuleBase" id="RU003887"/>
    </source>
</evidence>
<dbReference type="InterPro" id="IPR018496">
    <property type="entry name" value="PsdUridine_synth_RsuA/RluB_CS"/>
</dbReference>
<dbReference type="PROSITE" id="PS50889">
    <property type="entry name" value="S4"/>
    <property type="match status" value="1"/>
</dbReference>
<dbReference type="EMBL" id="JBHTGR010000057">
    <property type="protein sequence ID" value="MFC7748186.1"/>
    <property type="molecule type" value="Genomic_DNA"/>
</dbReference>
<dbReference type="InterPro" id="IPR050343">
    <property type="entry name" value="RsuA_PseudoU_synthase"/>
</dbReference>
<evidence type="ECO:0000256" key="2">
    <source>
        <dbReference type="ARBA" id="ARBA00023235"/>
    </source>
</evidence>
<reference evidence="7" key="1">
    <citation type="journal article" date="2019" name="Int. J. Syst. Evol. Microbiol.">
        <title>The Global Catalogue of Microorganisms (GCM) 10K type strain sequencing project: providing services to taxonomists for standard genome sequencing and annotation.</title>
        <authorList>
            <consortium name="The Broad Institute Genomics Platform"/>
            <consortium name="The Broad Institute Genome Sequencing Center for Infectious Disease"/>
            <person name="Wu L."/>
            <person name="Ma J."/>
        </authorList>
    </citation>
    <scope>NUCLEOTIDE SEQUENCE [LARGE SCALE GENOMIC DNA]</scope>
    <source>
        <strain evidence="7">JCM 30234</strain>
    </source>
</reference>
<dbReference type="Pfam" id="PF00849">
    <property type="entry name" value="PseudoU_synth_2"/>
    <property type="match status" value="1"/>
</dbReference>
<proteinExistence type="inferred from homology"/>
<dbReference type="InterPro" id="IPR042092">
    <property type="entry name" value="PsdUridine_s_RsuA/RluB/E/F_cat"/>
</dbReference>
<dbReference type="PANTHER" id="PTHR47683">
    <property type="entry name" value="PSEUDOURIDINE SYNTHASE FAMILY PROTEIN-RELATED"/>
    <property type="match status" value="1"/>
</dbReference>
<dbReference type="InterPro" id="IPR020103">
    <property type="entry name" value="PsdUridine_synth_cat_dom_sf"/>
</dbReference>
<name>A0ABW2UWC3_9BACI</name>